<proteinExistence type="predicted"/>
<protein>
    <submittedName>
        <fullName evidence="12">Polyhomeotic-like protein 2</fullName>
    </submittedName>
</protein>
<keyword evidence="3" id="KW-0479">Metal-binding</keyword>
<evidence type="ECO:0000256" key="8">
    <source>
        <dbReference type="PROSITE-ProRule" id="PRU00367"/>
    </source>
</evidence>
<evidence type="ECO:0000259" key="11">
    <source>
        <dbReference type="PROSITE" id="PS51024"/>
    </source>
</evidence>
<dbReference type="SMART" id="SM00454">
    <property type="entry name" value="SAM"/>
    <property type="match status" value="1"/>
</dbReference>
<dbReference type="InterPro" id="IPR050548">
    <property type="entry name" value="PcG_chromatin_remod_factors"/>
</dbReference>
<feature type="compositionally biased region" description="Polar residues" evidence="9">
    <location>
        <begin position="524"/>
        <end position="550"/>
    </location>
</feature>
<keyword evidence="4 8" id="KW-0863">Zinc-finger</keyword>
<name>A0A7J8KE52_ROUAE</name>
<dbReference type="CDD" id="cd09577">
    <property type="entry name" value="SAM_Ph1_2_3"/>
    <property type="match status" value="1"/>
</dbReference>
<dbReference type="InterPro" id="IPR013761">
    <property type="entry name" value="SAM/pointed_sf"/>
</dbReference>
<dbReference type="GO" id="GO:0003682">
    <property type="term" value="F:chromatin binding"/>
    <property type="evidence" value="ECO:0007669"/>
    <property type="project" value="TreeGrafter"/>
</dbReference>
<feature type="region of interest" description="Disordered" evidence="9">
    <location>
        <begin position="726"/>
        <end position="762"/>
    </location>
</feature>
<feature type="compositionally biased region" description="Low complexity" evidence="9">
    <location>
        <begin position="10"/>
        <end position="27"/>
    </location>
</feature>
<feature type="region of interest" description="Disordered" evidence="9">
    <location>
        <begin position="454"/>
        <end position="488"/>
    </location>
</feature>
<dbReference type="GO" id="GO:0042393">
    <property type="term" value="F:histone binding"/>
    <property type="evidence" value="ECO:0007669"/>
    <property type="project" value="TreeGrafter"/>
</dbReference>
<dbReference type="Gene3D" id="3.30.60.160">
    <property type="match status" value="1"/>
</dbReference>
<organism evidence="12 13">
    <name type="scientific">Rousettus aegyptiacus</name>
    <name type="common">Egyptian fruit bat</name>
    <name type="synonym">Pteropus aegyptiacus</name>
    <dbReference type="NCBI Taxonomy" id="9407"/>
    <lineage>
        <taxon>Eukaryota</taxon>
        <taxon>Metazoa</taxon>
        <taxon>Chordata</taxon>
        <taxon>Craniata</taxon>
        <taxon>Vertebrata</taxon>
        <taxon>Euteleostomi</taxon>
        <taxon>Mammalia</taxon>
        <taxon>Eutheria</taxon>
        <taxon>Laurasiatheria</taxon>
        <taxon>Chiroptera</taxon>
        <taxon>Yinpterochiroptera</taxon>
        <taxon>Pteropodoidea</taxon>
        <taxon>Pteropodidae</taxon>
        <taxon>Rousettinae</taxon>
        <taxon>Rousettus</taxon>
    </lineage>
</organism>
<feature type="compositionally biased region" description="Low complexity" evidence="9">
    <location>
        <begin position="223"/>
        <end position="234"/>
    </location>
</feature>
<dbReference type="EMBL" id="JACASE010000001">
    <property type="protein sequence ID" value="KAF6507173.1"/>
    <property type="molecule type" value="Genomic_DNA"/>
</dbReference>
<dbReference type="GO" id="GO:0035102">
    <property type="term" value="C:PRC1 complex"/>
    <property type="evidence" value="ECO:0007669"/>
    <property type="project" value="TreeGrafter"/>
</dbReference>
<feature type="domain" description="SAM" evidence="10">
    <location>
        <begin position="788"/>
        <end position="852"/>
    </location>
</feature>
<evidence type="ECO:0000256" key="7">
    <source>
        <dbReference type="ARBA" id="ARBA00023242"/>
    </source>
</evidence>
<keyword evidence="7" id="KW-0539">Nucleus</keyword>
<dbReference type="PANTHER" id="PTHR12247">
    <property type="entry name" value="POLYCOMB GROUP PROTEIN"/>
    <property type="match status" value="1"/>
</dbReference>
<sequence length="852" mass="90390">MENELPAPHTSSSASVSSSTSGVSSSSGGSGRPAGPQISVYGGIPDRQTVQVIQQALHRQPSTAAQYLQQMYAAQQQHLMLQTAALQQQHLGSAQLQSLAAVQQASLVANRQGGTSGSSVSAQAPAQSSSINLAASPAAAQLINRAQSVNSATASGIAQQAVLLGNTSSPALTASQAQMYLRAQMLIFTPTATVATVQPELGNGSPARPPTPAQVQNLTLRTQQTPAAAASGPTPTQPVLPSLALKTTPGGSQPLPTPSQGRNTAQGSPAGAKTGITDSVMEPLKKGDGNSSVPGSLEGRAGLNRMVPAVATHPLIAPAYAQLQPQQLLSQPSSKHLQPQFVIQQQPQQPPQQQQPQQSRPALQAQSHPQLTSVPPSLALQPSPEAHAMPLGPVTSTLPLQCPTANLHKPGSTQHCHPPTPSAGPHNGYPEGLSHAPPRRFQHTSAVILQLQPASPVPQQCTPDDWKEVVSGEKSEPETQSGPSPHQQAIITAMPGSLIVPKSPNIQQSPAHETGQGIVHALTDLSSPGMTSGNGNSASSITGTAPQNGENKPPQAIVKPQILTHVIEGFVIQEGAEPFPVGRSSLLVGNLKKKYAQGFLPEKLPQQDHTTTTDSEMEETYLQESKEEGTPLKLKCELCGRVDFAYKFKRSKRFCSMACAKRYNVGCTKRVGLFHSDRSKLQKAGATTHNRRRASKTSLPPLTKDTKKQPTGTVPLSVTAALQLTHSQEDSSRCSDNSSYEEPLSPISASSSTSRRRQGQRDLELPDMHMRDLVGMGHHFLPSEPTKWNVEDVYEFIRSLPGCQEIAEEFRAQEIDGQALLLLKEDHLMSAMNIKLGPALKIYARISMLKDS</sequence>
<feature type="region of interest" description="Disordered" evidence="9">
    <location>
        <begin position="678"/>
        <end position="714"/>
    </location>
</feature>
<keyword evidence="2" id="KW-0217">Developmental protein</keyword>
<keyword evidence="6" id="KW-0238">DNA-binding</keyword>
<dbReference type="Proteomes" id="UP000593571">
    <property type="component" value="Unassembled WGS sequence"/>
</dbReference>
<dbReference type="InterPro" id="IPR012313">
    <property type="entry name" value="Znf_FCS"/>
</dbReference>
<dbReference type="AlphaFoldDB" id="A0A7J8KE52"/>
<feature type="compositionally biased region" description="Low complexity" evidence="9">
    <location>
        <begin position="330"/>
        <end position="366"/>
    </location>
</feature>
<dbReference type="FunFam" id="1.10.150.50:FF:000011">
    <property type="entry name" value="Polyhomeotic-like protein 2 isoform 1"/>
    <property type="match status" value="1"/>
</dbReference>
<feature type="region of interest" description="Disordered" evidence="9">
    <location>
        <begin position="523"/>
        <end position="555"/>
    </location>
</feature>
<dbReference type="Pfam" id="PF21319">
    <property type="entry name" value="zf-FCS_1"/>
    <property type="match status" value="1"/>
</dbReference>
<evidence type="ECO:0000259" key="10">
    <source>
        <dbReference type="PROSITE" id="PS50105"/>
    </source>
</evidence>
<evidence type="ECO:0000256" key="9">
    <source>
        <dbReference type="SAM" id="MobiDB-lite"/>
    </source>
</evidence>
<dbReference type="FunFam" id="3.30.60.160:FF:000002">
    <property type="entry name" value="Polyhomeotic-like protein 2 isoform 1"/>
    <property type="match status" value="1"/>
</dbReference>
<evidence type="ECO:0000256" key="6">
    <source>
        <dbReference type="ARBA" id="ARBA00023125"/>
    </source>
</evidence>
<evidence type="ECO:0000256" key="5">
    <source>
        <dbReference type="ARBA" id="ARBA00022833"/>
    </source>
</evidence>
<accession>A0A7J8KE52</accession>
<dbReference type="PROSITE" id="PS51024">
    <property type="entry name" value="ZF_FCS"/>
    <property type="match status" value="1"/>
</dbReference>
<dbReference type="GO" id="GO:0008270">
    <property type="term" value="F:zinc ion binding"/>
    <property type="evidence" value="ECO:0007669"/>
    <property type="project" value="UniProtKB-KW"/>
</dbReference>
<feature type="domain" description="FCS-type" evidence="11">
    <location>
        <begin position="627"/>
        <end position="661"/>
    </location>
</feature>
<dbReference type="InterPro" id="IPR001660">
    <property type="entry name" value="SAM"/>
</dbReference>
<reference evidence="12 13" key="1">
    <citation type="journal article" date="2020" name="Nature">
        <title>Six reference-quality genomes reveal evolution of bat adaptations.</title>
        <authorList>
            <person name="Jebb D."/>
            <person name="Huang Z."/>
            <person name="Pippel M."/>
            <person name="Hughes G.M."/>
            <person name="Lavrichenko K."/>
            <person name="Devanna P."/>
            <person name="Winkler S."/>
            <person name="Jermiin L.S."/>
            <person name="Skirmuntt E.C."/>
            <person name="Katzourakis A."/>
            <person name="Burkitt-Gray L."/>
            <person name="Ray D.A."/>
            <person name="Sullivan K.A.M."/>
            <person name="Roscito J.G."/>
            <person name="Kirilenko B.M."/>
            <person name="Davalos L.M."/>
            <person name="Corthals A.P."/>
            <person name="Power M.L."/>
            <person name="Jones G."/>
            <person name="Ransome R.D."/>
            <person name="Dechmann D.K.N."/>
            <person name="Locatelli A.G."/>
            <person name="Puechmaille S.J."/>
            <person name="Fedrigo O."/>
            <person name="Jarvis E.D."/>
            <person name="Hiller M."/>
            <person name="Vernes S.C."/>
            <person name="Myers E.W."/>
            <person name="Teeling E.C."/>
        </authorList>
    </citation>
    <scope>NUCLEOTIDE SEQUENCE [LARGE SCALE GENOMIC DNA]</scope>
    <source>
        <strain evidence="12">MRouAeg1</strain>
        <tissue evidence="12">Muscle</tissue>
    </source>
</reference>
<feature type="region of interest" description="Disordered" evidence="9">
    <location>
        <begin position="223"/>
        <end position="299"/>
    </location>
</feature>
<dbReference type="Pfam" id="PF16616">
    <property type="entry name" value="PHC2_SAM_assoc"/>
    <property type="match status" value="1"/>
</dbReference>
<feature type="region of interest" description="Disordered" evidence="9">
    <location>
        <begin position="1"/>
        <end position="42"/>
    </location>
</feature>
<comment type="caution">
    <text evidence="12">The sequence shown here is derived from an EMBL/GenBank/DDBJ whole genome shotgun (WGS) entry which is preliminary data.</text>
</comment>
<evidence type="ECO:0000256" key="1">
    <source>
        <dbReference type="ARBA" id="ARBA00004123"/>
    </source>
</evidence>
<dbReference type="PANTHER" id="PTHR12247:SF86">
    <property type="entry name" value="POLYHOMEOTIC-LIKE PROTEIN 2"/>
    <property type="match status" value="1"/>
</dbReference>
<dbReference type="InterPro" id="IPR038603">
    <property type="entry name" value="Znf_FCS_sf"/>
</dbReference>
<feature type="compositionally biased region" description="Polar residues" evidence="9">
    <location>
        <begin position="258"/>
        <end position="267"/>
    </location>
</feature>
<comment type="subcellular location">
    <subcellularLocation>
        <location evidence="1">Nucleus</location>
    </subcellularLocation>
</comment>
<evidence type="ECO:0000313" key="13">
    <source>
        <dbReference type="Proteomes" id="UP000593571"/>
    </source>
</evidence>
<keyword evidence="5" id="KW-0862">Zinc</keyword>
<feature type="compositionally biased region" description="Basic and acidic residues" evidence="9">
    <location>
        <begin position="464"/>
        <end position="477"/>
    </location>
</feature>
<evidence type="ECO:0000313" key="12">
    <source>
        <dbReference type="EMBL" id="KAF6507173.1"/>
    </source>
</evidence>
<dbReference type="SUPFAM" id="SSF47769">
    <property type="entry name" value="SAM/Pointed domain"/>
    <property type="match status" value="1"/>
</dbReference>
<feature type="compositionally biased region" description="Polar residues" evidence="9">
    <location>
        <begin position="478"/>
        <end position="488"/>
    </location>
</feature>
<gene>
    <name evidence="12" type="ORF">HJG63_015219</name>
</gene>
<evidence type="ECO:0000256" key="4">
    <source>
        <dbReference type="ARBA" id="ARBA00022771"/>
    </source>
</evidence>
<evidence type="ECO:0000256" key="3">
    <source>
        <dbReference type="ARBA" id="ARBA00022723"/>
    </source>
</evidence>
<evidence type="ECO:0000256" key="2">
    <source>
        <dbReference type="ARBA" id="ARBA00022473"/>
    </source>
</evidence>
<dbReference type="GO" id="GO:0003677">
    <property type="term" value="F:DNA binding"/>
    <property type="evidence" value="ECO:0007669"/>
    <property type="project" value="UniProtKB-KW"/>
</dbReference>
<dbReference type="Pfam" id="PF00536">
    <property type="entry name" value="SAM_1"/>
    <property type="match status" value="1"/>
</dbReference>
<dbReference type="GO" id="GO:0045892">
    <property type="term" value="P:negative regulation of DNA-templated transcription"/>
    <property type="evidence" value="ECO:0007669"/>
    <property type="project" value="TreeGrafter"/>
</dbReference>
<feature type="region of interest" description="Disordered" evidence="9">
    <location>
        <begin position="330"/>
        <end position="438"/>
    </location>
</feature>
<keyword evidence="13" id="KW-1185">Reference proteome</keyword>
<dbReference type="PROSITE" id="PS50105">
    <property type="entry name" value="SAM_DOMAIN"/>
    <property type="match status" value="1"/>
</dbReference>
<dbReference type="Gene3D" id="1.10.150.50">
    <property type="entry name" value="Transcription Factor, Ets-1"/>
    <property type="match status" value="1"/>
</dbReference>